<evidence type="ECO:0000256" key="6">
    <source>
        <dbReference type="PROSITE-ProRule" id="PRU10141"/>
    </source>
</evidence>
<dbReference type="InterPro" id="IPR000719">
    <property type="entry name" value="Prot_kinase_dom"/>
</dbReference>
<dbReference type="PIRSF" id="PIRSF000654">
    <property type="entry name" value="Integrin-linked_kinase"/>
    <property type="match status" value="1"/>
</dbReference>
<comment type="similarity">
    <text evidence="7">Belongs to the protein kinase superfamily.</text>
</comment>
<dbReference type="InterPro" id="IPR017441">
    <property type="entry name" value="Protein_kinase_ATP_BS"/>
</dbReference>
<dbReference type="PROSITE" id="PS50011">
    <property type="entry name" value="PROTEIN_KINASE_DOM"/>
    <property type="match status" value="1"/>
</dbReference>
<proteinExistence type="inferred from homology"/>
<keyword evidence="1 7" id="KW-0723">Serine/threonine-protein kinase</keyword>
<evidence type="ECO:0000256" key="7">
    <source>
        <dbReference type="RuleBase" id="RU000304"/>
    </source>
</evidence>
<sequence>APSVPPAPSSRSSSSSHNDLPSTITEVRKHPDSSSTVHNYTRGRLLGKGGFAKVYHCTSEDSGKHYAVKVVPKANLVKTRARQKLQAEIKIHRVLKHRRVVEYKHFFEDRANCYILLELCHNQSMNELIKRRKRLTEPEVLYYMSQLIDGTHYMHATNVIHRDLKLGNLFIDRHMGIKIGDLGLATKLSHSDERKRTICGTPNYIAPEIIDGKGGHSFQVDIWSMGVIMYTLLVGKPPYEAKDVKSTYKRILANV</sequence>
<keyword evidence="11" id="KW-1185">Reference proteome</keyword>
<evidence type="ECO:0000256" key="3">
    <source>
        <dbReference type="ARBA" id="ARBA00022741"/>
    </source>
</evidence>
<keyword evidence="5 6" id="KW-0067">ATP-binding</keyword>
<organism evidence="10 11">
    <name type="scientific">Tetraparma gracilis</name>
    <dbReference type="NCBI Taxonomy" id="2962635"/>
    <lineage>
        <taxon>Eukaryota</taxon>
        <taxon>Sar</taxon>
        <taxon>Stramenopiles</taxon>
        <taxon>Ochrophyta</taxon>
        <taxon>Bolidophyceae</taxon>
        <taxon>Parmales</taxon>
        <taxon>Triparmaceae</taxon>
        <taxon>Tetraparma</taxon>
    </lineage>
</organism>
<feature type="region of interest" description="Disordered" evidence="8">
    <location>
        <begin position="1"/>
        <end position="41"/>
    </location>
</feature>
<dbReference type="InterPro" id="IPR011009">
    <property type="entry name" value="Kinase-like_dom_sf"/>
</dbReference>
<dbReference type="SUPFAM" id="SSF56112">
    <property type="entry name" value="Protein kinase-like (PK-like)"/>
    <property type="match status" value="1"/>
</dbReference>
<evidence type="ECO:0000256" key="5">
    <source>
        <dbReference type="ARBA" id="ARBA00022840"/>
    </source>
</evidence>
<evidence type="ECO:0000256" key="4">
    <source>
        <dbReference type="ARBA" id="ARBA00022777"/>
    </source>
</evidence>
<comment type="caution">
    <text evidence="10">The sequence shown here is derived from an EMBL/GenBank/DDBJ whole genome shotgun (WGS) entry which is preliminary data.</text>
</comment>
<dbReference type="PANTHER" id="PTHR24345">
    <property type="entry name" value="SERINE/THREONINE-PROTEIN KINASE PLK"/>
    <property type="match status" value="1"/>
</dbReference>
<dbReference type="PROSITE" id="PS00108">
    <property type="entry name" value="PROTEIN_KINASE_ST"/>
    <property type="match status" value="1"/>
</dbReference>
<evidence type="ECO:0000256" key="2">
    <source>
        <dbReference type="ARBA" id="ARBA00022679"/>
    </source>
</evidence>
<evidence type="ECO:0000256" key="1">
    <source>
        <dbReference type="ARBA" id="ARBA00022527"/>
    </source>
</evidence>
<dbReference type="Proteomes" id="UP001165060">
    <property type="component" value="Unassembled WGS sequence"/>
</dbReference>
<protein>
    <recommendedName>
        <fullName evidence="9">Protein kinase domain-containing protein</fullName>
    </recommendedName>
</protein>
<evidence type="ECO:0000256" key="8">
    <source>
        <dbReference type="SAM" id="MobiDB-lite"/>
    </source>
</evidence>
<evidence type="ECO:0000313" key="11">
    <source>
        <dbReference type="Proteomes" id="UP001165060"/>
    </source>
</evidence>
<feature type="non-terminal residue" evidence="10">
    <location>
        <position position="255"/>
    </location>
</feature>
<feature type="binding site" evidence="6">
    <location>
        <position position="69"/>
    </location>
    <ligand>
        <name>ATP</name>
        <dbReference type="ChEBI" id="CHEBI:30616"/>
    </ligand>
</feature>
<feature type="compositionally biased region" description="Low complexity" evidence="8">
    <location>
        <begin position="9"/>
        <end position="22"/>
    </location>
</feature>
<dbReference type="Gene3D" id="3.30.200.20">
    <property type="entry name" value="Phosphorylase Kinase, domain 1"/>
    <property type="match status" value="1"/>
</dbReference>
<dbReference type="EMBL" id="BRYB01003862">
    <property type="protein sequence ID" value="GMI21912.1"/>
    <property type="molecule type" value="Genomic_DNA"/>
</dbReference>
<evidence type="ECO:0000259" key="9">
    <source>
        <dbReference type="PROSITE" id="PS50011"/>
    </source>
</evidence>
<keyword evidence="3 6" id="KW-0547">Nucleotide-binding</keyword>
<dbReference type="Gene3D" id="1.10.510.10">
    <property type="entry name" value="Transferase(Phosphotransferase) domain 1"/>
    <property type="match status" value="1"/>
</dbReference>
<evidence type="ECO:0000313" key="10">
    <source>
        <dbReference type="EMBL" id="GMI21912.1"/>
    </source>
</evidence>
<keyword evidence="4" id="KW-0418">Kinase</keyword>
<dbReference type="Pfam" id="PF00069">
    <property type="entry name" value="Pkinase"/>
    <property type="match status" value="1"/>
</dbReference>
<reference evidence="10 11" key="1">
    <citation type="journal article" date="2023" name="Commun. Biol.">
        <title>Genome analysis of Parmales, the sister group of diatoms, reveals the evolutionary specialization of diatoms from phago-mixotrophs to photoautotrophs.</title>
        <authorList>
            <person name="Ban H."/>
            <person name="Sato S."/>
            <person name="Yoshikawa S."/>
            <person name="Yamada K."/>
            <person name="Nakamura Y."/>
            <person name="Ichinomiya M."/>
            <person name="Sato N."/>
            <person name="Blanc-Mathieu R."/>
            <person name="Endo H."/>
            <person name="Kuwata A."/>
            <person name="Ogata H."/>
        </authorList>
    </citation>
    <scope>NUCLEOTIDE SEQUENCE [LARGE SCALE GENOMIC DNA]</scope>
</reference>
<dbReference type="InterPro" id="IPR008271">
    <property type="entry name" value="Ser/Thr_kinase_AS"/>
</dbReference>
<name>A0ABQ6M905_9STRA</name>
<dbReference type="PANTHER" id="PTHR24345:SF0">
    <property type="entry name" value="CELL CYCLE SERINE_THREONINE-PROTEIN KINASE CDC5_MSD2"/>
    <property type="match status" value="1"/>
</dbReference>
<feature type="domain" description="Protein kinase" evidence="9">
    <location>
        <begin position="40"/>
        <end position="255"/>
    </location>
</feature>
<dbReference type="PROSITE" id="PS00107">
    <property type="entry name" value="PROTEIN_KINASE_ATP"/>
    <property type="match status" value="1"/>
</dbReference>
<gene>
    <name evidence="10" type="ORF">TeGR_g8526</name>
</gene>
<dbReference type="SMART" id="SM00220">
    <property type="entry name" value="S_TKc"/>
    <property type="match status" value="1"/>
</dbReference>
<feature type="non-terminal residue" evidence="10">
    <location>
        <position position="1"/>
    </location>
</feature>
<accession>A0ABQ6M905</accession>
<keyword evidence="2" id="KW-0808">Transferase</keyword>